<dbReference type="EMBL" id="LR215973">
    <property type="protein sequence ID" value="VFA96486.1"/>
    <property type="molecule type" value="Genomic_DNA"/>
</dbReference>
<feature type="transmembrane region" description="Helical" evidence="1">
    <location>
        <begin position="110"/>
        <end position="131"/>
    </location>
</feature>
<accession>A0A4U8VSE9</accession>
<gene>
    <name evidence="2" type="ORF">NCTC10797_00236</name>
</gene>
<evidence type="ECO:0000313" key="3">
    <source>
        <dbReference type="Proteomes" id="UP000290439"/>
    </source>
</evidence>
<protein>
    <submittedName>
        <fullName evidence="2">Uncharacterized protein</fullName>
    </submittedName>
</protein>
<proteinExistence type="predicted"/>
<dbReference type="Proteomes" id="UP000290439">
    <property type="component" value="Chromosome"/>
</dbReference>
<keyword evidence="1" id="KW-0812">Transmembrane</keyword>
<dbReference type="AlphaFoldDB" id="A0A4U8VSE9"/>
<keyword evidence="1" id="KW-1133">Transmembrane helix</keyword>
<evidence type="ECO:0000313" key="2">
    <source>
        <dbReference type="EMBL" id="VFA96486.1"/>
    </source>
</evidence>
<sequence>MMECAGDTAERVDSLGAERFTSLRSGYRFGCTGEGRDVSISTSLVDTVTTLAQMSDPTPEPPPLADKAQQFVRYATWLAMLSGIISIVYAGGRFAWEKWSGGSLQSPKMVAGAMIGGTVATSAGTIMNAVLGA</sequence>
<keyword evidence="1" id="KW-0472">Membrane</keyword>
<name>A0A4U8VSE9_9NOCA</name>
<reference evidence="2 3" key="1">
    <citation type="submission" date="2019-02" db="EMBL/GenBank/DDBJ databases">
        <authorList>
            <consortium name="Pathogen Informatics"/>
        </authorList>
    </citation>
    <scope>NUCLEOTIDE SEQUENCE [LARGE SCALE GENOMIC DNA]</scope>
    <source>
        <strain evidence="2 3">3012STDY6756504</strain>
    </source>
</reference>
<evidence type="ECO:0000256" key="1">
    <source>
        <dbReference type="SAM" id="Phobius"/>
    </source>
</evidence>
<feature type="transmembrane region" description="Helical" evidence="1">
    <location>
        <begin position="71"/>
        <end position="90"/>
    </location>
</feature>
<organism evidence="2 3">
    <name type="scientific">Nocardia cyriacigeorgica</name>
    <dbReference type="NCBI Taxonomy" id="135487"/>
    <lineage>
        <taxon>Bacteria</taxon>
        <taxon>Bacillati</taxon>
        <taxon>Actinomycetota</taxon>
        <taxon>Actinomycetes</taxon>
        <taxon>Mycobacteriales</taxon>
        <taxon>Nocardiaceae</taxon>
        <taxon>Nocardia</taxon>
    </lineage>
</organism>